<dbReference type="SMART" id="SM00232">
    <property type="entry name" value="JAB_MPN"/>
    <property type="match status" value="1"/>
</dbReference>
<dbReference type="InterPro" id="IPR000555">
    <property type="entry name" value="JAMM/MPN+_dom"/>
</dbReference>
<evidence type="ECO:0000313" key="3">
    <source>
        <dbReference type="EMBL" id="OLP92276.1"/>
    </source>
</evidence>
<dbReference type="EMBL" id="LSRX01000629">
    <property type="protein sequence ID" value="OLP92276.1"/>
    <property type="molecule type" value="Genomic_DNA"/>
</dbReference>
<reference evidence="3 4" key="1">
    <citation type="submission" date="2016-02" db="EMBL/GenBank/DDBJ databases">
        <title>Genome analysis of coral dinoflagellate symbionts highlights evolutionary adaptations to a symbiotic lifestyle.</title>
        <authorList>
            <person name="Aranda M."/>
            <person name="Li Y."/>
            <person name="Liew Y.J."/>
            <person name="Baumgarten S."/>
            <person name="Simakov O."/>
            <person name="Wilson M."/>
            <person name="Piel J."/>
            <person name="Ashoor H."/>
            <person name="Bougouffa S."/>
            <person name="Bajic V.B."/>
            <person name="Ryu T."/>
            <person name="Ravasi T."/>
            <person name="Bayer T."/>
            <person name="Micklem G."/>
            <person name="Kim H."/>
            <person name="Bhak J."/>
            <person name="Lajeunesse T.C."/>
            <person name="Voolstra C.R."/>
        </authorList>
    </citation>
    <scope>NUCLEOTIDE SEQUENCE [LARGE SCALE GENOMIC DNA]</scope>
    <source>
        <strain evidence="3 4">CCMP2467</strain>
    </source>
</reference>
<dbReference type="Proteomes" id="UP000186817">
    <property type="component" value="Unassembled WGS sequence"/>
</dbReference>
<proteinExistence type="predicted"/>
<dbReference type="Gene3D" id="3.40.50.150">
    <property type="entry name" value="Vaccinia Virus protein VP39"/>
    <property type="match status" value="1"/>
</dbReference>
<dbReference type="SUPFAM" id="SSF102712">
    <property type="entry name" value="JAB1/MPN domain"/>
    <property type="match status" value="1"/>
</dbReference>
<dbReference type="Gene3D" id="3.40.140.10">
    <property type="entry name" value="Cytidine Deaminase, domain 2"/>
    <property type="match status" value="1"/>
</dbReference>
<dbReference type="GO" id="GO:0008237">
    <property type="term" value="F:metallopeptidase activity"/>
    <property type="evidence" value="ECO:0007669"/>
    <property type="project" value="InterPro"/>
</dbReference>
<organism evidence="3 4">
    <name type="scientific">Symbiodinium microadriaticum</name>
    <name type="common">Dinoflagellate</name>
    <name type="synonym">Zooxanthella microadriatica</name>
    <dbReference type="NCBI Taxonomy" id="2951"/>
    <lineage>
        <taxon>Eukaryota</taxon>
        <taxon>Sar</taxon>
        <taxon>Alveolata</taxon>
        <taxon>Dinophyceae</taxon>
        <taxon>Suessiales</taxon>
        <taxon>Symbiodiniaceae</taxon>
        <taxon>Symbiodinium</taxon>
    </lineage>
</organism>
<keyword evidence="1" id="KW-0732">Signal</keyword>
<evidence type="ECO:0000256" key="1">
    <source>
        <dbReference type="SAM" id="SignalP"/>
    </source>
</evidence>
<keyword evidence="4" id="KW-1185">Reference proteome</keyword>
<evidence type="ECO:0000313" key="4">
    <source>
        <dbReference type="Proteomes" id="UP000186817"/>
    </source>
</evidence>
<feature type="signal peptide" evidence="1">
    <location>
        <begin position="1"/>
        <end position="17"/>
    </location>
</feature>
<dbReference type="InterPro" id="IPR050242">
    <property type="entry name" value="JAMM_MPN+_peptidase_M67A"/>
</dbReference>
<evidence type="ECO:0000259" key="2">
    <source>
        <dbReference type="PROSITE" id="PS50249"/>
    </source>
</evidence>
<dbReference type="OrthoDB" id="405856at2759"/>
<gene>
    <name evidence="3" type="primary">brcc3</name>
    <name evidence="3" type="ORF">AK812_SmicGene25951</name>
</gene>
<dbReference type="PANTHER" id="PTHR10410">
    <property type="entry name" value="EUKARYOTIC TRANSLATION INITIATION FACTOR 3 -RELATED"/>
    <property type="match status" value="1"/>
</dbReference>
<dbReference type="PROSITE" id="PS50249">
    <property type="entry name" value="MPN"/>
    <property type="match status" value="1"/>
</dbReference>
<dbReference type="InterPro" id="IPR029063">
    <property type="entry name" value="SAM-dependent_MTases_sf"/>
</dbReference>
<accession>A0A1Q9DAQ8</accession>
<sequence>MVLSILVSLITVHATLADTVSTVQESKGTCALQTKMKKDGAAQYVTCSSEEIMCHDATTMTDSCHPKSTGCPVTCLAGEHVCHSPPTCDGCDGYNWCSSYTCPLYCGVDEVICHDSTTMTDTCHPAATGCPVTCPPSDHVCHMPATCDTCHGYSYCSPSSCPVYCGMDEVMCHDSSTMTDSCHPASTGCPITCPPGDHVCHMPPSCEGCEGHSYCSPSACPVYCGVDEVLCHDSTTMTDSCHPKSTGCPVTCPPGDNVCHVPPACDTCDGYSYCSPGSCPVYCAMDEVLCHDSATMTDSCHPASTGCPVTCPPGDHVCHMPATCDTCHGYSYCSPSSCPVYCGADEVMCHDSTTMTDSCHPKSTGCPVTCPPGDNVCHVPPPCDTCDGYSYCSPGSCPVYCAMDEVLCHDSATMTDSCHPASTGCPITCPPGDNVCHMPPTCDGCQGHSYCSPSSCPVYCGADEVMCHDSTTMTDSCHPKSTGCPVTCPPGDNVCHVPPPCDTCDGYSYCSPGSCPVYCAMDEVLCHDSATMTDSCHPASTGCPITCPPGDNVCHMPPTCDGCQGHSYCSPSSCPVYCGVDEVMCHDSTTMTDSCHPKSTGCPVTCPPGDNVCHVPPTCDTCDGYSYCSPGSCPVYCGIDEVMCHDSSTMTDSCHPASTGMPWLQLVLYDTVRNLVTGVKDGPSRGYGIKLNIVQKSVPVVEMGTDSIFHPNASWLLQAASGSSSKADGLYEYYQDEMSICRLKLALTVNAVKLDAKARPDILVVRVPALCKNFWQGVMMALSILLALRDKMRLCLPAQQAAHNLERDIKDLDESLSEPLADARSSEATVLPWFFRELTKDARHAQFKCFTGEYEPTLTRHVVSDDGGEGGWGNGRGSQDWSDWGWQDWSSMGWDYNYRGGGGRYDDSYDYGKKPGGVYEGCALTALAGVAVLWIVTPSPRHGVKMNIVNSNVPGCGPSRAFMLRSDADDDAATGSCGRADGLYEYCQDKEVTSICVRDLRIARDEISICRLILIAWTEVMFALCIMLALLDTDTDASLSEILEWRRRSRAPKSSVDFRKSMFSQPARGASPRRQVVPDVDDLDQQLEALNRKLAVLLSMACPSTVEAFMAPDPSRGVSIAGPMATRPLEGPFFGPDLGFPSYGVTGGRLLLSEQVYHACLAHALMSENEEIMGLLLGDAEGSEVRIWCSMTLRRSDKQPDRVEIAPEQLVQAVHVADELNKVLQCRTRVVGWYHSHPHITCFPSHVDLRTQLEYQIMDADFVGLIFGVFNYGDSGGIHHELIAFRTHEEGGQHQQRNLAVEVVPLCQLLSQEDEAAAVQLQEFGGFFGQSTICTVAEHTLAEVLEMHDGGPMLARCPPFSDSFCCLGFLFRREACRSRSAAVSTAGEEPTRRVLQRDALEWMQELGTSGFPENSCVFTSLPDWSEIKKGQNLPLNMYVAWFRRALRLLFRACKKETIVVFYQTDICSSGQWLDKAAMICQEADMAGAALLWHKISFDPEAVDMPRRGNNADYSHLLCFLISSGAPDPRWEATGRDEGRAVLSGKCSIPDLVPRGRKVYAQGMGANVVTTVLSWIRKVKPTTETIVDPFCGRGTVLAVANQLGLSALGVDVDQACMKAAQRLDMQRFLSSETLQPVSFYLARAAAGRARKEQSLRGEPERGLG</sequence>
<comment type="caution">
    <text evidence="3">The sequence shown here is derived from an EMBL/GenBank/DDBJ whole genome shotgun (WGS) entry which is preliminary data.</text>
</comment>
<protein>
    <submittedName>
        <fullName evidence="3">Lys-63-specific deubiquitinase BRCC36</fullName>
    </submittedName>
</protein>
<dbReference type="Pfam" id="PF01398">
    <property type="entry name" value="JAB"/>
    <property type="match status" value="1"/>
</dbReference>
<name>A0A1Q9DAQ8_SYMMI</name>
<feature type="domain" description="MPN" evidence="2">
    <location>
        <begin position="1150"/>
        <end position="1291"/>
    </location>
</feature>
<feature type="chain" id="PRO_5012457968" evidence="1">
    <location>
        <begin position="18"/>
        <end position="1663"/>
    </location>
</feature>
<dbReference type="InterPro" id="IPR037518">
    <property type="entry name" value="MPN"/>
</dbReference>
<dbReference type="SUPFAM" id="SSF53335">
    <property type="entry name" value="S-adenosyl-L-methionine-dependent methyltransferases"/>
    <property type="match status" value="1"/>
</dbReference>